<gene>
    <name evidence="1" type="ORF">FAZ95_38965</name>
</gene>
<sequence length="83" mass="9762">MSKITEAEFREYAKNNAIRRAAVVKTPEGYVLIIELTWKEGLHTLYTQRKQPRAWASIDRMVEYLQRHELQLKSIELQLDGST</sequence>
<accession>A0A4P8J426</accession>
<proteinExistence type="predicted"/>
<dbReference type="RefSeq" id="WP_137337870.1">
    <property type="nucleotide sequence ID" value="NZ_CP040079.1"/>
</dbReference>
<reference evidence="1 2" key="1">
    <citation type="submission" date="2019-05" db="EMBL/GenBank/DDBJ databases">
        <title>Burkholderia sp. DHOD12, isolated from subtropical forest soil.</title>
        <authorList>
            <person name="Gao Z.-H."/>
            <person name="Qiu L.-H."/>
        </authorList>
    </citation>
    <scope>NUCLEOTIDE SEQUENCE [LARGE SCALE GENOMIC DNA]</scope>
    <source>
        <strain evidence="1 2">DHOD12</strain>
    </source>
</reference>
<organism evidence="1 2">
    <name type="scientific">Trinickia violacea</name>
    <dbReference type="NCBI Taxonomy" id="2571746"/>
    <lineage>
        <taxon>Bacteria</taxon>
        <taxon>Pseudomonadati</taxon>
        <taxon>Pseudomonadota</taxon>
        <taxon>Betaproteobacteria</taxon>
        <taxon>Burkholderiales</taxon>
        <taxon>Burkholderiaceae</taxon>
        <taxon>Trinickia</taxon>
    </lineage>
</organism>
<keyword evidence="2" id="KW-1185">Reference proteome</keyword>
<dbReference type="AlphaFoldDB" id="A0A4P8J426"/>
<protein>
    <submittedName>
        <fullName evidence="1">Uncharacterized protein</fullName>
    </submittedName>
</protein>
<name>A0A4P8J426_9BURK</name>
<dbReference type="OrthoDB" id="9007370at2"/>
<dbReference type="EMBL" id="CP040079">
    <property type="protein sequence ID" value="QCP55113.1"/>
    <property type="molecule type" value="Genomic_DNA"/>
</dbReference>
<dbReference type="Proteomes" id="UP000298656">
    <property type="component" value="Chromosome 3"/>
</dbReference>
<evidence type="ECO:0000313" key="2">
    <source>
        <dbReference type="Proteomes" id="UP000298656"/>
    </source>
</evidence>
<evidence type="ECO:0000313" key="1">
    <source>
        <dbReference type="EMBL" id="QCP55113.1"/>
    </source>
</evidence>
<dbReference type="KEGG" id="tvl:FAZ95_38965"/>